<sequence length="853" mass="98169">MGIIERAHETKLSALRVDKLRRASQKQIRNSVTNGPHKIVDPVTNVERKIGDPVTNLSKYILSNKEHSALVNGLNHVYAPEKLDEPQLICNVEFFYARLLNIQTSYRHYEQKPAAEVIRHQLTSLQLSAASELREKANSFRKVARSELKKIGVENRETFCTIRSLAKNKSLVITRPDKGRGVVVMDRAEYVQKMNTILDDRSAFTLINNDPTLDNEEELVKFLLVLNKEGFISQQEYEVARPSGSRPARIYGLPKLHKKQENYPLRPVMSATKTVAYGLGKMLTNRLYALRSSPYTIKDTPDFVRKIRESKHVNKTMVSFDVKSLFTSVPLTYTIDLILDKMYPTCSKPCDYKQRSRFCEQCKKRRDFERLLRIATSQTHFIFDKKMYVQHNGVAMGAPLAPIIADIFMSHLEETLMDQLKQSGVHEWYRFVDDTFVLIEPKTKVEDLLKILNSFHPSISFTHQTEANDSLAFLDVWVIRPTGSPQFQATESPKFQTAVYRKETYTGLMIKWSSFVPMQYKKSSVVSMIRRALMICTTYSTLAIELENIRQISLHNNYPLSFIDTRIGIGISNFLKRSPAPAPPVNEREKQKMYIEIPYTGAVTDSFKKRLSHIASKLRPELDIHFFARPPPAVQKYFNTKDPIPKCLQSDIVYTVKCKDCKEIYVGETSRQAITRLREHGAPNSLFKEHLECLNNQTNTTLPEDNHNEPPPIRTTTEAYLHVEKTPTIMDTPNPNPETLRTSARLREKKEKLDNTNTTPVLQQLQNNQSSATTTKAKDTSISRHEQQTGHHMDWEDFKVVWQDSNTYKRRLKESLVVQAYGTQLNRTTHSIPMLVFPEGLPRKILPDPDYNK</sequence>
<dbReference type="Pfam" id="PF26215">
    <property type="entry name" value="HTH_animal"/>
    <property type="match status" value="1"/>
</dbReference>
<evidence type="ECO:0000313" key="3">
    <source>
        <dbReference type="EMBL" id="CAF1524828.1"/>
    </source>
</evidence>
<dbReference type="EMBL" id="CAJOAZ010004809">
    <property type="protein sequence ID" value="CAF4075977.1"/>
    <property type="molecule type" value="Genomic_DNA"/>
</dbReference>
<dbReference type="SUPFAM" id="SSF56672">
    <property type="entry name" value="DNA/RNA polymerases"/>
    <property type="match status" value="1"/>
</dbReference>
<dbReference type="Proteomes" id="UP000663844">
    <property type="component" value="Unassembled WGS sequence"/>
</dbReference>
<evidence type="ECO:0000259" key="2">
    <source>
        <dbReference type="PROSITE" id="PS50878"/>
    </source>
</evidence>
<accession>A0A815UWA3</accession>
<gene>
    <name evidence="3" type="ORF">JYZ213_LOCUS44785</name>
    <name evidence="4" type="ORF">OXD698_LOCUS34000</name>
</gene>
<dbReference type="InterPro" id="IPR058912">
    <property type="entry name" value="HTH_animal"/>
</dbReference>
<feature type="compositionally biased region" description="Basic and acidic residues" evidence="1">
    <location>
        <begin position="776"/>
        <end position="790"/>
    </location>
</feature>
<dbReference type="AlphaFoldDB" id="A0A815UWA3"/>
<evidence type="ECO:0000313" key="4">
    <source>
        <dbReference type="EMBL" id="CAF4075977.1"/>
    </source>
</evidence>
<dbReference type="PANTHER" id="PTHR21301">
    <property type="entry name" value="REVERSE TRANSCRIPTASE"/>
    <property type="match status" value="1"/>
</dbReference>
<evidence type="ECO:0000256" key="1">
    <source>
        <dbReference type="SAM" id="MobiDB-lite"/>
    </source>
</evidence>
<dbReference type="EMBL" id="CAJNOG010003072">
    <property type="protein sequence ID" value="CAF1524828.1"/>
    <property type="molecule type" value="Genomic_DNA"/>
</dbReference>
<feature type="compositionally biased region" description="Polar residues" evidence="1">
    <location>
        <begin position="755"/>
        <end position="769"/>
    </location>
</feature>
<dbReference type="CDD" id="cd00304">
    <property type="entry name" value="RT_like"/>
    <property type="match status" value="1"/>
</dbReference>
<proteinExistence type="predicted"/>
<feature type="domain" description="Reverse transcriptase" evidence="2">
    <location>
        <begin position="234"/>
        <end position="510"/>
    </location>
</feature>
<feature type="region of interest" description="Disordered" evidence="1">
    <location>
        <begin position="751"/>
        <end position="790"/>
    </location>
</feature>
<comment type="caution">
    <text evidence="3">The sequence shown here is derived from an EMBL/GenBank/DDBJ whole genome shotgun (WGS) entry which is preliminary data.</text>
</comment>
<dbReference type="PANTHER" id="PTHR21301:SF10">
    <property type="entry name" value="REVERSE TRANSCRIPTASE DOMAIN-CONTAINING PROTEIN"/>
    <property type="match status" value="1"/>
</dbReference>
<name>A0A815UWA3_9BILA</name>
<organism evidence="3 5">
    <name type="scientific">Adineta steineri</name>
    <dbReference type="NCBI Taxonomy" id="433720"/>
    <lineage>
        <taxon>Eukaryota</taxon>
        <taxon>Metazoa</taxon>
        <taxon>Spiralia</taxon>
        <taxon>Gnathifera</taxon>
        <taxon>Rotifera</taxon>
        <taxon>Eurotatoria</taxon>
        <taxon>Bdelloidea</taxon>
        <taxon>Adinetida</taxon>
        <taxon>Adinetidae</taxon>
        <taxon>Adineta</taxon>
    </lineage>
</organism>
<reference evidence="3" key="1">
    <citation type="submission" date="2021-02" db="EMBL/GenBank/DDBJ databases">
        <authorList>
            <person name="Nowell W R."/>
        </authorList>
    </citation>
    <scope>NUCLEOTIDE SEQUENCE</scope>
</reference>
<protein>
    <recommendedName>
        <fullName evidence="2">Reverse transcriptase domain-containing protein</fullName>
    </recommendedName>
</protein>
<dbReference type="Pfam" id="PF00078">
    <property type="entry name" value="RVT_1"/>
    <property type="match status" value="1"/>
</dbReference>
<dbReference type="InterPro" id="IPR043502">
    <property type="entry name" value="DNA/RNA_pol_sf"/>
</dbReference>
<dbReference type="PROSITE" id="PS50878">
    <property type="entry name" value="RT_POL"/>
    <property type="match status" value="1"/>
</dbReference>
<evidence type="ECO:0000313" key="5">
    <source>
        <dbReference type="Proteomes" id="UP000663845"/>
    </source>
</evidence>
<dbReference type="Proteomes" id="UP000663845">
    <property type="component" value="Unassembled WGS sequence"/>
</dbReference>
<dbReference type="InterPro" id="IPR000477">
    <property type="entry name" value="RT_dom"/>
</dbReference>